<organism evidence="2 3">
    <name type="scientific">Pristionchus pacificus</name>
    <name type="common">Parasitic nematode worm</name>
    <dbReference type="NCBI Taxonomy" id="54126"/>
    <lineage>
        <taxon>Eukaryota</taxon>
        <taxon>Metazoa</taxon>
        <taxon>Ecdysozoa</taxon>
        <taxon>Nematoda</taxon>
        <taxon>Chromadorea</taxon>
        <taxon>Rhabditida</taxon>
        <taxon>Rhabditina</taxon>
        <taxon>Diplogasteromorpha</taxon>
        <taxon>Diplogasteroidea</taxon>
        <taxon>Neodiplogasteridae</taxon>
        <taxon>Pristionchus</taxon>
    </lineage>
</organism>
<name>A0A2A6B6X9_PRIPA</name>
<dbReference type="Proteomes" id="UP000005239">
    <property type="component" value="Unassembled WGS sequence"/>
</dbReference>
<evidence type="ECO:0000313" key="3">
    <source>
        <dbReference type="Proteomes" id="UP000005239"/>
    </source>
</evidence>
<evidence type="ECO:0000313" key="2">
    <source>
        <dbReference type="EnsemblMetazoa" id="PPA35248.1"/>
    </source>
</evidence>
<protein>
    <submittedName>
        <fullName evidence="2">Uncharacterized protein</fullName>
    </submittedName>
</protein>
<reference evidence="2" key="2">
    <citation type="submission" date="2022-06" db="UniProtKB">
        <authorList>
            <consortium name="EnsemblMetazoa"/>
        </authorList>
    </citation>
    <scope>IDENTIFICATION</scope>
    <source>
        <strain evidence="2">PS312</strain>
    </source>
</reference>
<keyword evidence="3" id="KW-1185">Reference proteome</keyword>
<gene>
    <name evidence="2" type="primary">WBGene00273617</name>
</gene>
<reference evidence="3" key="1">
    <citation type="journal article" date="2008" name="Nat. Genet.">
        <title>The Pristionchus pacificus genome provides a unique perspective on nematode lifestyle and parasitism.</title>
        <authorList>
            <person name="Dieterich C."/>
            <person name="Clifton S.W."/>
            <person name="Schuster L.N."/>
            <person name="Chinwalla A."/>
            <person name="Delehaunty K."/>
            <person name="Dinkelacker I."/>
            <person name="Fulton L."/>
            <person name="Fulton R."/>
            <person name="Godfrey J."/>
            <person name="Minx P."/>
            <person name="Mitreva M."/>
            <person name="Roeseler W."/>
            <person name="Tian H."/>
            <person name="Witte H."/>
            <person name="Yang S.P."/>
            <person name="Wilson R.K."/>
            <person name="Sommer R.J."/>
        </authorList>
    </citation>
    <scope>NUCLEOTIDE SEQUENCE [LARGE SCALE GENOMIC DNA]</scope>
    <source>
        <strain evidence="3">PS312</strain>
    </source>
</reference>
<sequence length="60" mass="6713">MASIRYQTSGTGRWEATLKAGAPRRPNAAASKGMLQPVQQQIRWEIRRVAAHSSHCAFLY</sequence>
<feature type="compositionally biased region" description="Polar residues" evidence="1">
    <location>
        <begin position="1"/>
        <end position="11"/>
    </location>
</feature>
<evidence type="ECO:0000256" key="1">
    <source>
        <dbReference type="SAM" id="MobiDB-lite"/>
    </source>
</evidence>
<accession>A0A8R1UP77</accession>
<dbReference type="AlphaFoldDB" id="A0A2A6B6X9"/>
<feature type="region of interest" description="Disordered" evidence="1">
    <location>
        <begin position="1"/>
        <end position="34"/>
    </location>
</feature>
<accession>A0A2A6B6X9</accession>
<proteinExistence type="predicted"/>
<dbReference type="EnsemblMetazoa" id="PPA35248.1">
    <property type="protein sequence ID" value="PPA35248.1"/>
    <property type="gene ID" value="WBGene00273617"/>
</dbReference>